<comment type="caution">
    <text evidence="1">The sequence shown here is derived from an EMBL/GenBank/DDBJ whole genome shotgun (WGS) entry which is preliminary data.</text>
</comment>
<reference evidence="1" key="1">
    <citation type="submission" date="2022-11" db="EMBL/GenBank/DDBJ databases">
        <title>Draft genome sequences of strains of Pseudomonas imrae sp. nov.</title>
        <authorList>
            <person name="Salva Serra F."/>
            <person name="Nimje P."/>
            <person name="Moore E.R.B."/>
            <person name="Marathe N.P."/>
        </authorList>
    </citation>
    <scope>NUCLEOTIDE SEQUENCE</scope>
    <source>
        <strain evidence="1">15FMM2</strain>
    </source>
</reference>
<sequence>MLTINFNKSKSAGSVFCTVSLCMACVVSTATNAEEFFNPAFLSGDPTTVADLSRFEKGEGQAPGSYRVEIYLNDEYMSTQNLSFGARQPASQAEAQLDDSGLNACITRVHLERVGVNVESSTLLQGALPDTCIDLATAIPHAGARFDFDGQRLYISIPQAALKNNARGYVSSDEWDDGITALLLNYDFTGSNTRKNSSGGSANYGFLGLNSGVNVGAWRLRNTSSLIYSSGYGRSTNEWQSISTYAQRTIAPLKSELTLGDSSTPSDVFNSLGFRGVQLASDDNMLADSLRGFAPTVRGIANSNAKITIKQNGYVIYQTYVSPGPFEIGDLYPTSSSGDLKVTVTEANGSENTFTQAYSGVPVLQREGRVKYALTVGQYRSNTMEQGRPGFGQGTVIWGGPHGITLYGGSQLANDYTALAVGSGVNLGTWGAVSADLTQANSVLADDSRHQGQSLRFLYAKSLNQLGTNFQLLGYRFSTKGFYTLDETSYRQMSGYTVNTQDGLMEVKPTYQDYFNLNYTRKGRTQVNVTQQVGDNGSVFLSGSRQSYWRSNKTDDLWQLGYNAFWRDINYNVTYSYNKNATAMGRADNQLSLNLSFPLGDWLSKGGKRADITSSRNTMYGTYSANTDTHGQLNQRAGVSGTAMADNNLNYSVQQGYGDQGGASGNANLRYQGGYGSGSAGYSYNRDYQQVTLGLSGGVVGHTNGVTFSQPLGDTNVLIKAPGATGVKIENATGVKTDWRGYAVMPYATTYHTNRIALDTSSLKDNADLDEPVMNVVPTRGALVRAEFSTRVGVRALLTLVQANGQPVPFGSTVERQDGKGSSIVGDNGQAYLAGLPLTGDLSVRWGAGTRQACHASYQLPKSSEGKVVSYAKVECQ</sequence>
<organism evidence="1 2">
    <name type="scientific">Pseudomonas imrae</name>
    <dbReference type="NCBI Taxonomy" id="2992837"/>
    <lineage>
        <taxon>Bacteria</taxon>
        <taxon>Pseudomonadati</taxon>
        <taxon>Pseudomonadota</taxon>
        <taxon>Gammaproteobacteria</taxon>
        <taxon>Pseudomonadales</taxon>
        <taxon>Pseudomonadaceae</taxon>
        <taxon>Pseudomonas</taxon>
    </lineage>
</organism>
<accession>A0ACC7P9Q1</accession>
<dbReference type="EMBL" id="JAPEQY010000002">
    <property type="protein sequence ID" value="MFO2476325.1"/>
    <property type="molecule type" value="Genomic_DNA"/>
</dbReference>
<name>A0ACC7P9Q1_9PSED</name>
<dbReference type="Proteomes" id="UP001637618">
    <property type="component" value="Unassembled WGS sequence"/>
</dbReference>
<keyword evidence="2" id="KW-1185">Reference proteome</keyword>
<evidence type="ECO:0000313" key="1">
    <source>
        <dbReference type="EMBL" id="MFO2476325.1"/>
    </source>
</evidence>
<proteinExistence type="predicted"/>
<gene>
    <name evidence="1" type="ORF">OOJ96_02745</name>
</gene>
<evidence type="ECO:0000313" key="2">
    <source>
        <dbReference type="Proteomes" id="UP001637618"/>
    </source>
</evidence>
<protein>
    <submittedName>
        <fullName evidence="1">Fimbrial biogenesis usher protein</fullName>
    </submittedName>
</protein>